<evidence type="ECO:0000256" key="3">
    <source>
        <dbReference type="ARBA" id="ARBA00023167"/>
    </source>
</evidence>
<evidence type="ECO:0000256" key="1">
    <source>
        <dbReference type="ARBA" id="ARBA00022605"/>
    </source>
</evidence>
<dbReference type="SUPFAM" id="SSF56784">
    <property type="entry name" value="HAD-like"/>
    <property type="match status" value="1"/>
</dbReference>
<proteinExistence type="predicted"/>
<dbReference type="PANTHER" id="PTHR20371:SF1">
    <property type="entry name" value="ENOLASE-PHOSPHATASE E1"/>
    <property type="match status" value="1"/>
</dbReference>
<keyword evidence="1" id="KW-0028">Amino-acid biosynthesis</keyword>
<dbReference type="InterPro" id="IPR023214">
    <property type="entry name" value="HAD_sf"/>
</dbReference>
<accession>A0A6G1SCD9</accession>
<protein>
    <submittedName>
        <fullName evidence="4">Enolase-phosphatase E1</fullName>
    </submittedName>
</protein>
<keyword evidence="3" id="KW-0486">Methionine biosynthesis</keyword>
<evidence type="ECO:0000313" key="4">
    <source>
        <dbReference type="EMBL" id="MDE47827.1"/>
    </source>
</evidence>
<dbReference type="SFLD" id="SFLDG01129">
    <property type="entry name" value="C1.5:_HAD__Beta-PGM__Phosphata"/>
    <property type="match status" value="1"/>
</dbReference>
<evidence type="ECO:0000256" key="2">
    <source>
        <dbReference type="ARBA" id="ARBA00022801"/>
    </source>
</evidence>
<dbReference type="SFLD" id="SFLDS00003">
    <property type="entry name" value="Haloacid_Dehalogenase"/>
    <property type="match status" value="1"/>
</dbReference>
<dbReference type="GO" id="GO:0000287">
    <property type="term" value="F:magnesium ion binding"/>
    <property type="evidence" value="ECO:0007669"/>
    <property type="project" value="InterPro"/>
</dbReference>
<sequence>MARVRLPACIVLDIEGTTTSLRFIKDVLFPYIKRTLAKYLRERWQSDEVVATMARLIRQEERDLKEGLQPPKIWKLTETNDLNKIIDSVVSNVIWQMDIKRHNTALKQLQILVWVYGYENNELRGHVYEDVGTCFRRWRSMGIRLFAYSTGMAVAQQLLFSNSTQGNLLNLIENYFDVLVGSKTSSNSFRKIAWYMNVTTAQLLFITDAAEEGRAAKEAGCQVVLVQRPENRRLSGSLVTEFPIVSNLNNIDFS</sequence>
<dbReference type="GO" id="GO:0019509">
    <property type="term" value="P:L-methionine salvage from methylthioadenosine"/>
    <property type="evidence" value="ECO:0007669"/>
    <property type="project" value="InterPro"/>
</dbReference>
<organism evidence="4">
    <name type="scientific">Aceria tosichella</name>
    <name type="common">wheat curl mite</name>
    <dbReference type="NCBI Taxonomy" id="561515"/>
    <lineage>
        <taxon>Eukaryota</taxon>
        <taxon>Metazoa</taxon>
        <taxon>Ecdysozoa</taxon>
        <taxon>Arthropoda</taxon>
        <taxon>Chelicerata</taxon>
        <taxon>Arachnida</taxon>
        <taxon>Acari</taxon>
        <taxon>Acariformes</taxon>
        <taxon>Trombidiformes</taxon>
        <taxon>Prostigmata</taxon>
        <taxon>Eupodina</taxon>
        <taxon>Eriophyoidea</taxon>
        <taxon>Eriophyidae</taxon>
        <taxon>Eriophyinae</taxon>
        <taxon>Aceriini</taxon>
        <taxon>Aceria</taxon>
    </lineage>
</organism>
<dbReference type="AlphaFoldDB" id="A0A6G1SCD9"/>
<dbReference type="GO" id="GO:0043874">
    <property type="term" value="F:acireductone synthase activity"/>
    <property type="evidence" value="ECO:0007669"/>
    <property type="project" value="InterPro"/>
</dbReference>
<gene>
    <name evidence="4" type="primary">enoph1</name>
    <name evidence="4" type="ORF">g.21046</name>
</gene>
<reference evidence="4" key="1">
    <citation type="submission" date="2018-10" db="EMBL/GenBank/DDBJ databases">
        <title>Transcriptome assembly of Aceria tosichella (Wheat curl mite) Type 2.</title>
        <authorList>
            <person name="Scully E.D."/>
            <person name="Geib S.M."/>
            <person name="Palmer N.A."/>
            <person name="Gupta A.K."/>
            <person name="Sarath G."/>
            <person name="Tatineni S."/>
        </authorList>
    </citation>
    <scope>NUCLEOTIDE SEQUENCE</scope>
    <source>
        <strain evidence="4">LincolnNE</strain>
    </source>
</reference>
<dbReference type="Gene3D" id="3.40.50.1000">
    <property type="entry name" value="HAD superfamily/HAD-like"/>
    <property type="match status" value="1"/>
</dbReference>
<dbReference type="Pfam" id="PF00702">
    <property type="entry name" value="Hydrolase"/>
    <property type="match status" value="1"/>
</dbReference>
<dbReference type="InterPro" id="IPR023943">
    <property type="entry name" value="Enolase-ppase_E1"/>
</dbReference>
<dbReference type="SFLD" id="SFLDG01133">
    <property type="entry name" value="C1.5.4:_Enolase-phosphatase_Li"/>
    <property type="match status" value="1"/>
</dbReference>
<dbReference type="EMBL" id="GGYP01003056">
    <property type="protein sequence ID" value="MDE47827.1"/>
    <property type="molecule type" value="Transcribed_RNA"/>
</dbReference>
<dbReference type="PANTHER" id="PTHR20371">
    <property type="entry name" value="ENOLASE-PHOSPHATASE E1"/>
    <property type="match status" value="1"/>
</dbReference>
<dbReference type="NCBIfam" id="TIGR01691">
    <property type="entry name" value="enolase-ppase"/>
    <property type="match status" value="1"/>
</dbReference>
<dbReference type="InterPro" id="IPR036412">
    <property type="entry name" value="HAD-like_sf"/>
</dbReference>
<dbReference type="Gene3D" id="1.10.720.60">
    <property type="match status" value="1"/>
</dbReference>
<keyword evidence="2" id="KW-0378">Hydrolase</keyword>
<name>A0A6G1SCD9_9ACAR</name>